<dbReference type="EMBL" id="ADBJ01000018">
    <property type="protein sequence ID" value="EFA82714.1"/>
    <property type="molecule type" value="Genomic_DNA"/>
</dbReference>
<evidence type="ECO:0000313" key="6">
    <source>
        <dbReference type="EMBL" id="EFA82714.1"/>
    </source>
</evidence>
<dbReference type="InterPro" id="IPR023352">
    <property type="entry name" value="MAPEG-like_dom_sf"/>
</dbReference>
<evidence type="ECO:0000256" key="5">
    <source>
        <dbReference type="SAM" id="Phobius"/>
    </source>
</evidence>
<dbReference type="RefSeq" id="XP_020434831.1">
    <property type="nucleotide sequence ID" value="XM_020575311.1"/>
</dbReference>
<dbReference type="AlphaFoldDB" id="D3B7H1"/>
<comment type="caution">
    <text evidence="6">The sequence shown here is derived from an EMBL/GenBank/DDBJ whole genome shotgun (WGS) entry which is preliminary data.</text>
</comment>
<dbReference type="Proteomes" id="UP000001396">
    <property type="component" value="Unassembled WGS sequence"/>
</dbReference>
<dbReference type="OMA" id="SHANFVE"/>
<dbReference type="STRING" id="670386.D3B7H1"/>
<evidence type="ECO:0000256" key="1">
    <source>
        <dbReference type="ARBA" id="ARBA00004370"/>
    </source>
</evidence>
<evidence type="ECO:0000313" key="7">
    <source>
        <dbReference type="Proteomes" id="UP000001396"/>
    </source>
</evidence>
<keyword evidence="2 5" id="KW-0812">Transmembrane</keyword>
<protein>
    <submittedName>
        <fullName evidence="6">Uncharacterized protein</fullName>
    </submittedName>
</protein>
<dbReference type="InParanoid" id="D3B7H1"/>
<dbReference type="InterPro" id="IPR001129">
    <property type="entry name" value="Membr-assoc_MAPEG"/>
</dbReference>
<feature type="transmembrane region" description="Helical" evidence="5">
    <location>
        <begin position="6"/>
        <end position="25"/>
    </location>
</feature>
<dbReference type="Pfam" id="PF01124">
    <property type="entry name" value="MAPEG"/>
    <property type="match status" value="1"/>
</dbReference>
<gene>
    <name evidence="6" type="ORF">PPL_04409</name>
</gene>
<keyword evidence="3 5" id="KW-1133">Transmembrane helix</keyword>
<evidence type="ECO:0000256" key="3">
    <source>
        <dbReference type="ARBA" id="ARBA00022989"/>
    </source>
</evidence>
<dbReference type="Gene3D" id="1.20.120.550">
    <property type="entry name" value="Membrane associated eicosanoid/glutathione metabolism-like domain"/>
    <property type="match status" value="1"/>
</dbReference>
<keyword evidence="4 5" id="KW-0472">Membrane</keyword>
<name>D3B7H1_HETP5</name>
<comment type="subcellular location">
    <subcellularLocation>
        <location evidence="1">Membrane</location>
    </subcellularLocation>
</comment>
<evidence type="ECO:0000256" key="4">
    <source>
        <dbReference type="ARBA" id="ARBA00023136"/>
    </source>
</evidence>
<proteinExistence type="predicted"/>
<reference evidence="6 7" key="1">
    <citation type="journal article" date="2011" name="Genome Res.">
        <title>Phylogeny-wide analysis of social amoeba genomes highlights ancient origins for complex intercellular communication.</title>
        <authorList>
            <person name="Heidel A.J."/>
            <person name="Lawal H.M."/>
            <person name="Felder M."/>
            <person name="Schilde C."/>
            <person name="Helps N.R."/>
            <person name="Tunggal B."/>
            <person name="Rivero F."/>
            <person name="John U."/>
            <person name="Schleicher M."/>
            <person name="Eichinger L."/>
            <person name="Platzer M."/>
            <person name="Noegel A.A."/>
            <person name="Schaap P."/>
            <person name="Gloeckner G."/>
        </authorList>
    </citation>
    <scope>NUCLEOTIDE SEQUENCE [LARGE SCALE GENOMIC DNA]</scope>
    <source>
        <strain evidence="7">ATCC 26659 / Pp 5 / PN500</strain>
    </source>
</reference>
<dbReference type="GeneID" id="31359896"/>
<dbReference type="SUPFAM" id="SSF161084">
    <property type="entry name" value="MAPEG domain-like"/>
    <property type="match status" value="1"/>
</dbReference>
<keyword evidence="7" id="KW-1185">Reference proteome</keyword>
<sequence length="156" mass="16982">MSTISIPVTATFAGILGVVYTALNLNVVKVRFGSRVLIGDGSLELLREVAHKKEGTTVDFKKFNKLMSAVRAHANFIEYVPIQLILAALLELQGVDKLKLKVLLSVFTLSRLLHTTGITKSNFLGAGRPIGTFTTFGTILISAIANIYVSYPAFRK</sequence>
<dbReference type="GO" id="GO:0016020">
    <property type="term" value="C:membrane"/>
    <property type="evidence" value="ECO:0007669"/>
    <property type="project" value="UniProtKB-SubCell"/>
</dbReference>
<accession>D3B7H1</accession>
<dbReference type="FunCoup" id="D3B7H1">
    <property type="interactions" value="2"/>
</dbReference>
<organism evidence="6 7">
    <name type="scientific">Heterostelium pallidum (strain ATCC 26659 / Pp 5 / PN500)</name>
    <name type="common">Cellular slime mold</name>
    <name type="synonym">Polysphondylium pallidum</name>
    <dbReference type="NCBI Taxonomy" id="670386"/>
    <lineage>
        <taxon>Eukaryota</taxon>
        <taxon>Amoebozoa</taxon>
        <taxon>Evosea</taxon>
        <taxon>Eumycetozoa</taxon>
        <taxon>Dictyostelia</taxon>
        <taxon>Acytosteliales</taxon>
        <taxon>Acytosteliaceae</taxon>
        <taxon>Heterostelium</taxon>
    </lineage>
</organism>
<dbReference type="PANTHER" id="PTHR35814:SF1">
    <property type="entry name" value="GLUTATHIONE S-TRANSFERASE-RELATED"/>
    <property type="match status" value="1"/>
</dbReference>
<evidence type="ECO:0000256" key="2">
    <source>
        <dbReference type="ARBA" id="ARBA00022692"/>
    </source>
</evidence>
<dbReference type="PANTHER" id="PTHR35814">
    <property type="match status" value="1"/>
</dbReference>
<feature type="transmembrane region" description="Helical" evidence="5">
    <location>
        <begin position="130"/>
        <end position="151"/>
    </location>
</feature>